<proteinExistence type="predicted"/>
<feature type="transmembrane region" description="Helical" evidence="2">
    <location>
        <begin position="21"/>
        <end position="42"/>
    </location>
</feature>
<feature type="compositionally biased region" description="Gly residues" evidence="1">
    <location>
        <begin position="44"/>
        <end position="63"/>
    </location>
</feature>
<keyword evidence="2" id="KW-0472">Membrane</keyword>
<accession>A0AAJ7TLH5</accession>
<dbReference type="InterPro" id="IPR029659">
    <property type="entry name" value="PRIMA1"/>
</dbReference>
<evidence type="ECO:0000256" key="2">
    <source>
        <dbReference type="SAM" id="Phobius"/>
    </source>
</evidence>
<evidence type="ECO:0000313" key="4">
    <source>
        <dbReference type="RefSeq" id="XP_032820074.1"/>
    </source>
</evidence>
<keyword evidence="2" id="KW-1133">Transmembrane helix</keyword>
<dbReference type="Proteomes" id="UP001318040">
    <property type="component" value="Chromosome 31"/>
</dbReference>
<evidence type="ECO:0000256" key="1">
    <source>
        <dbReference type="SAM" id="MobiDB-lite"/>
    </source>
</evidence>
<evidence type="ECO:0000313" key="3">
    <source>
        <dbReference type="Proteomes" id="UP001318040"/>
    </source>
</evidence>
<feature type="region of interest" description="Disordered" evidence="1">
    <location>
        <begin position="43"/>
        <end position="112"/>
    </location>
</feature>
<dbReference type="Pfam" id="PF16101">
    <property type="entry name" value="PRIMA1"/>
    <property type="match status" value="1"/>
</dbReference>
<dbReference type="AlphaFoldDB" id="A0AAJ7TLH5"/>
<protein>
    <submittedName>
        <fullName evidence="4">Protein enabled homolog isoform X2</fullName>
    </submittedName>
</protein>
<keyword evidence="3" id="KW-1185">Reference proteome</keyword>
<dbReference type="RefSeq" id="XP_032820074.1">
    <property type="nucleotide sequence ID" value="XM_032964183.1"/>
</dbReference>
<keyword evidence="2" id="KW-0812">Transmembrane</keyword>
<sequence>MTLGQRVRQQQQQRRQLQLGVHRLLLCCVSSCIIIVTVAQAARTGGGGDSSDGGGGGGSGGGACPARTPDTATGQSCERRWRWACVLPPPPPPHPPPPPPRFGKPPKVDPEPKPTELPKLWWHGLGIVLVASGVFLGLACGLLACRRLCWRKLRVTEENGGLRRSEYALTPQHDGLPDTLAT</sequence>
<gene>
    <name evidence="4" type="primary">LOC116947900</name>
</gene>
<feature type="compositionally biased region" description="Pro residues" evidence="1">
    <location>
        <begin position="87"/>
        <end position="103"/>
    </location>
</feature>
<reference evidence="4" key="1">
    <citation type="submission" date="2025-08" db="UniProtKB">
        <authorList>
            <consortium name="RefSeq"/>
        </authorList>
    </citation>
    <scope>IDENTIFICATION</scope>
    <source>
        <tissue evidence="4">Sperm</tissue>
    </source>
</reference>
<feature type="transmembrane region" description="Helical" evidence="2">
    <location>
        <begin position="120"/>
        <end position="144"/>
    </location>
</feature>
<organism evidence="3 4">
    <name type="scientific">Petromyzon marinus</name>
    <name type="common">Sea lamprey</name>
    <dbReference type="NCBI Taxonomy" id="7757"/>
    <lineage>
        <taxon>Eukaryota</taxon>
        <taxon>Metazoa</taxon>
        <taxon>Chordata</taxon>
        <taxon>Craniata</taxon>
        <taxon>Vertebrata</taxon>
        <taxon>Cyclostomata</taxon>
        <taxon>Hyperoartia</taxon>
        <taxon>Petromyzontiformes</taxon>
        <taxon>Petromyzontidae</taxon>
        <taxon>Petromyzon</taxon>
    </lineage>
</organism>
<name>A0AAJ7TLH5_PETMA</name>